<keyword evidence="2" id="KW-1185">Reference proteome</keyword>
<evidence type="ECO:0000313" key="1">
    <source>
        <dbReference type="EMBL" id="MCU7551918.1"/>
    </source>
</evidence>
<comment type="caution">
    <text evidence="1">The sequence shown here is derived from an EMBL/GenBank/DDBJ whole genome shotgun (WGS) entry which is preliminary data.</text>
</comment>
<name>A0A9X3BK00_9BACT</name>
<evidence type="ECO:0000313" key="2">
    <source>
        <dbReference type="Proteomes" id="UP001155483"/>
    </source>
</evidence>
<sequence length="91" mass="10652">MNSEDIQKFLDSKTTETNKYVKISFKNRSPIFGLFVKGHNDYSDLRSKNFWRIVTQSQFDSYNQSKNINLAKIFSGSEFSKLTIHNDSFDL</sequence>
<accession>A0A9X3BK00</accession>
<dbReference type="EMBL" id="JAOTIF010000025">
    <property type="protein sequence ID" value="MCU7551918.1"/>
    <property type="molecule type" value="Genomic_DNA"/>
</dbReference>
<dbReference type="AlphaFoldDB" id="A0A9X3BK00"/>
<dbReference type="RefSeq" id="WP_279299355.1">
    <property type="nucleotide sequence ID" value="NZ_JAOTIF010000025.1"/>
</dbReference>
<reference evidence="1" key="1">
    <citation type="submission" date="2022-09" db="EMBL/GenBank/DDBJ databases">
        <authorList>
            <person name="Yuan C."/>
            <person name="Ke Z."/>
        </authorList>
    </citation>
    <scope>NUCLEOTIDE SEQUENCE</scope>
    <source>
        <strain evidence="1">LB-8</strain>
    </source>
</reference>
<organism evidence="1 2">
    <name type="scientific">Paraflavisolibacter caeni</name>
    <dbReference type="NCBI Taxonomy" id="2982496"/>
    <lineage>
        <taxon>Bacteria</taxon>
        <taxon>Pseudomonadati</taxon>
        <taxon>Bacteroidota</taxon>
        <taxon>Chitinophagia</taxon>
        <taxon>Chitinophagales</taxon>
        <taxon>Chitinophagaceae</taxon>
        <taxon>Paraflavisolibacter</taxon>
    </lineage>
</organism>
<reference evidence="1" key="2">
    <citation type="submission" date="2023-04" db="EMBL/GenBank/DDBJ databases">
        <title>Paracnuella aquatica gen. nov., sp. nov., a member of the family Chitinophagaceae isolated from a hot spring.</title>
        <authorList>
            <person name="Wang C."/>
        </authorList>
    </citation>
    <scope>NUCLEOTIDE SEQUENCE</scope>
    <source>
        <strain evidence="1">LB-8</strain>
    </source>
</reference>
<dbReference type="Proteomes" id="UP001155483">
    <property type="component" value="Unassembled WGS sequence"/>
</dbReference>
<proteinExistence type="predicted"/>
<protein>
    <submittedName>
        <fullName evidence="1">Short-chain dehydrogenase</fullName>
    </submittedName>
</protein>
<gene>
    <name evidence="1" type="ORF">OCK74_22550</name>
</gene>